<accession>A0ABP7IJE2</accession>
<dbReference type="InterPro" id="IPR032584">
    <property type="entry name" value="DUF4913"/>
</dbReference>
<protein>
    <submittedName>
        <fullName evidence="2">Uncharacterized protein</fullName>
    </submittedName>
</protein>
<dbReference type="Pfam" id="PF16259">
    <property type="entry name" value="DUF4913"/>
    <property type="match status" value="1"/>
</dbReference>
<reference evidence="3" key="1">
    <citation type="journal article" date="2019" name="Int. J. Syst. Evol. Microbiol.">
        <title>The Global Catalogue of Microorganisms (GCM) 10K type strain sequencing project: providing services to taxonomists for standard genome sequencing and annotation.</title>
        <authorList>
            <consortium name="The Broad Institute Genomics Platform"/>
            <consortium name="The Broad Institute Genome Sequencing Center for Infectious Disease"/>
            <person name="Wu L."/>
            <person name="Ma J."/>
        </authorList>
    </citation>
    <scope>NUCLEOTIDE SEQUENCE [LARGE SCALE GENOMIC DNA]</scope>
    <source>
        <strain evidence="3">JCM 16908</strain>
    </source>
</reference>
<feature type="compositionally biased region" description="Basic and acidic residues" evidence="1">
    <location>
        <begin position="126"/>
        <end position="135"/>
    </location>
</feature>
<evidence type="ECO:0000256" key="1">
    <source>
        <dbReference type="SAM" id="MobiDB-lite"/>
    </source>
</evidence>
<dbReference type="Proteomes" id="UP001500888">
    <property type="component" value="Unassembled WGS sequence"/>
</dbReference>
<evidence type="ECO:0000313" key="3">
    <source>
        <dbReference type="Proteomes" id="UP001500888"/>
    </source>
</evidence>
<name>A0ABP7IJE2_9ACTN</name>
<organism evidence="2 3">
    <name type="scientific">Sphaerisporangium flaviroseum</name>
    <dbReference type="NCBI Taxonomy" id="509199"/>
    <lineage>
        <taxon>Bacteria</taxon>
        <taxon>Bacillati</taxon>
        <taxon>Actinomycetota</taxon>
        <taxon>Actinomycetes</taxon>
        <taxon>Streptosporangiales</taxon>
        <taxon>Streptosporangiaceae</taxon>
        <taxon>Sphaerisporangium</taxon>
    </lineage>
</organism>
<feature type="region of interest" description="Disordered" evidence="1">
    <location>
        <begin position="122"/>
        <end position="146"/>
    </location>
</feature>
<proteinExistence type="predicted"/>
<keyword evidence="3" id="KW-1185">Reference proteome</keyword>
<sequence length="146" mass="15950">MSGSAVKVSQGVKLAHDDYALERECVHHSPGTHRDPQRAGCSCVDAEYGTSRLREPAGQCWTGSGTIWATVTKDLRLVLLNTRSRPVVYGLNWVLLSPADWHRDHLDPTLAVLRAPDGPFSGCSTDSRHGGHRTEVAAPTDPYPEH</sequence>
<dbReference type="EMBL" id="BAAAZR010000012">
    <property type="protein sequence ID" value="GAA3819989.1"/>
    <property type="molecule type" value="Genomic_DNA"/>
</dbReference>
<gene>
    <name evidence="2" type="ORF">GCM10022226_45500</name>
</gene>
<dbReference type="RefSeq" id="WP_344943610.1">
    <property type="nucleotide sequence ID" value="NZ_BAAAZR010000012.1"/>
</dbReference>
<comment type="caution">
    <text evidence="2">The sequence shown here is derived from an EMBL/GenBank/DDBJ whole genome shotgun (WGS) entry which is preliminary data.</text>
</comment>
<evidence type="ECO:0000313" key="2">
    <source>
        <dbReference type="EMBL" id="GAA3819989.1"/>
    </source>
</evidence>